<keyword evidence="3" id="KW-0675">Receptor</keyword>
<name>A0A7Y9IR06_9BURK</name>
<feature type="signal peptide" evidence="2">
    <location>
        <begin position="1"/>
        <end position="23"/>
    </location>
</feature>
<feature type="chain" id="PRO_5030554388" evidence="2">
    <location>
        <begin position="24"/>
        <end position="324"/>
    </location>
</feature>
<reference evidence="3 4" key="1">
    <citation type="submission" date="2020-07" db="EMBL/GenBank/DDBJ databases">
        <title>Genomic Encyclopedia of Type Strains, Phase IV (KMG-V): Genome sequencing to study the core and pangenomes of soil and plant-associated prokaryotes.</title>
        <authorList>
            <person name="Whitman W."/>
        </authorList>
    </citation>
    <scope>NUCLEOTIDE SEQUENCE [LARGE SCALE GENOMIC DNA]</scope>
    <source>
        <strain evidence="3 4">SAS40</strain>
    </source>
</reference>
<dbReference type="AlphaFoldDB" id="A0A7Y9IR06"/>
<dbReference type="EMBL" id="JACBYR010000001">
    <property type="protein sequence ID" value="NYE80963.1"/>
    <property type="molecule type" value="Genomic_DNA"/>
</dbReference>
<organism evidence="3 4">
    <name type="scientific">Pigmentiphaga litoralis</name>
    <dbReference type="NCBI Taxonomy" id="516702"/>
    <lineage>
        <taxon>Bacteria</taxon>
        <taxon>Pseudomonadati</taxon>
        <taxon>Pseudomonadota</taxon>
        <taxon>Betaproteobacteria</taxon>
        <taxon>Burkholderiales</taxon>
        <taxon>Alcaligenaceae</taxon>
        <taxon>Pigmentiphaga</taxon>
    </lineage>
</organism>
<dbReference type="PANTHER" id="PTHR42928">
    <property type="entry name" value="TRICARBOXYLATE-BINDING PROTEIN"/>
    <property type="match status" value="1"/>
</dbReference>
<accession>A0A7Y9IR06</accession>
<dbReference type="CDD" id="cd13578">
    <property type="entry name" value="PBP2_Bug27"/>
    <property type="match status" value="1"/>
</dbReference>
<dbReference type="Proteomes" id="UP000542125">
    <property type="component" value="Unassembled WGS sequence"/>
</dbReference>
<evidence type="ECO:0000313" key="3">
    <source>
        <dbReference type="EMBL" id="NYE80963.1"/>
    </source>
</evidence>
<sequence length="324" mass="33545">MKTLMSTLLVAAALAGSAATAWAADAYPSKPVRVIVPVTAGGGVDTLARLMAQHLRTELGGEPFIVENKPGAGGNIGLDLLAKSAPDGYTLAVVPNTMTINHTLMAKLPFDTIKSFAPIGQIATSTSIIGSRAGLPPKTLQELVAYAKSRPGTLTFAGCDTGSILHLSGEMFKQQAGVDITHVPYKGCADSIPNVLGGQVDLIFITLSNVANYIPQGRVQAYAVASSKRSRFAPDIPTAAELGYPGVAVDIWYGMLAPAGTPADIVAKLNKALNTVLAKPDVQASMATAYLEPAGGTAEQFGSLIKADIDRYGAVIKKAGIKID</sequence>
<proteinExistence type="inferred from homology"/>
<dbReference type="SUPFAM" id="SSF53850">
    <property type="entry name" value="Periplasmic binding protein-like II"/>
    <property type="match status" value="1"/>
</dbReference>
<evidence type="ECO:0000313" key="4">
    <source>
        <dbReference type="Proteomes" id="UP000542125"/>
    </source>
</evidence>
<dbReference type="PIRSF" id="PIRSF017082">
    <property type="entry name" value="YflP"/>
    <property type="match status" value="1"/>
</dbReference>
<dbReference type="Gene3D" id="3.40.190.10">
    <property type="entry name" value="Periplasmic binding protein-like II"/>
    <property type="match status" value="1"/>
</dbReference>
<dbReference type="PANTHER" id="PTHR42928:SF5">
    <property type="entry name" value="BLR1237 PROTEIN"/>
    <property type="match status" value="1"/>
</dbReference>
<dbReference type="RefSeq" id="WP_179582536.1">
    <property type="nucleotide sequence ID" value="NZ_JACBYR010000001.1"/>
</dbReference>
<gene>
    <name evidence="3" type="ORF">FHW18_000234</name>
</gene>
<protein>
    <submittedName>
        <fullName evidence="3">Tripartite-type tricarboxylate transporter receptor subunit TctC</fullName>
    </submittedName>
</protein>
<dbReference type="Pfam" id="PF03401">
    <property type="entry name" value="TctC"/>
    <property type="match status" value="1"/>
</dbReference>
<keyword evidence="2" id="KW-0732">Signal</keyword>
<dbReference type="InterPro" id="IPR042100">
    <property type="entry name" value="Bug_dom1"/>
</dbReference>
<evidence type="ECO:0000256" key="1">
    <source>
        <dbReference type="ARBA" id="ARBA00006987"/>
    </source>
</evidence>
<evidence type="ECO:0000256" key="2">
    <source>
        <dbReference type="SAM" id="SignalP"/>
    </source>
</evidence>
<comment type="similarity">
    <text evidence="1">Belongs to the UPF0065 (bug) family.</text>
</comment>
<dbReference type="Gene3D" id="3.40.190.150">
    <property type="entry name" value="Bordetella uptake gene, domain 1"/>
    <property type="match status" value="1"/>
</dbReference>
<keyword evidence="4" id="KW-1185">Reference proteome</keyword>
<dbReference type="InterPro" id="IPR005064">
    <property type="entry name" value="BUG"/>
</dbReference>
<comment type="caution">
    <text evidence="3">The sequence shown here is derived from an EMBL/GenBank/DDBJ whole genome shotgun (WGS) entry which is preliminary data.</text>
</comment>